<name>A0A1U9JWB2_9HYPH</name>
<evidence type="ECO:0000313" key="2">
    <source>
        <dbReference type="EMBL" id="AQS42172.1"/>
    </source>
</evidence>
<dbReference type="Proteomes" id="UP000188912">
    <property type="component" value="Chromosome"/>
</dbReference>
<proteinExistence type="predicted"/>
<evidence type="ECO:0000313" key="3">
    <source>
        <dbReference type="Proteomes" id="UP000188912"/>
    </source>
</evidence>
<reference evidence="2 3" key="2">
    <citation type="journal article" date="2016" name="Sci. Rep.">
        <title>The genome of Rhizobiales bacteria in predatory ants reveals urease gene functions but no genes for nitrogen fixation.</title>
        <authorList>
            <person name="Neuvonen M.M."/>
            <person name="Tamarit D."/>
            <person name="Naslund K."/>
            <person name="Liebig J."/>
            <person name="Feldhaar H."/>
            <person name="Moran N.A."/>
            <person name="Guy L."/>
            <person name="Andersson S.G."/>
        </authorList>
    </citation>
    <scope>NUCLEOTIDE SEQUENCE [LARGE SCALE GENOMIC DNA]</scope>
    <source>
        <strain evidence="2 3">Hsal</strain>
    </source>
</reference>
<gene>
    <name evidence="2" type="ORF">BHV28_14910</name>
</gene>
<sequence length="212" mass="23561">MRRLFLIMMLCISVPAFGFAQVPENDLTATEAPDGRTVSELSVDWWQWLTSAPDVTDPLDDEAGDFCGYGQKGDVWFLSGSYSMDKVVRHCKVPAGKYVFFPVINMMLWDEADGQSCEELKGDVTAAIDTARELMVVVDGRKLAAIRQYRSAVERCFAISGDEAHYASDGYWVLLKPLKSGKHIIHSMGELGDGGEAAEDFTQDIEYVLEVE</sequence>
<keyword evidence="1" id="KW-0732">Signal</keyword>
<feature type="chain" id="PRO_5012617651" evidence="1">
    <location>
        <begin position="21"/>
        <end position="212"/>
    </location>
</feature>
<organism evidence="2 3">
    <name type="scientific">Candidatus Tokpelaia hoelldobleri</name>
    <dbReference type="NCBI Taxonomy" id="1902579"/>
    <lineage>
        <taxon>Bacteria</taxon>
        <taxon>Pseudomonadati</taxon>
        <taxon>Pseudomonadota</taxon>
        <taxon>Alphaproteobacteria</taxon>
        <taxon>Hyphomicrobiales</taxon>
        <taxon>Candidatus Tokpelaia</taxon>
    </lineage>
</organism>
<feature type="signal peptide" evidence="1">
    <location>
        <begin position="1"/>
        <end position="20"/>
    </location>
</feature>
<dbReference type="KEGG" id="thd:BHV28_14910"/>
<accession>A0A1U9JWB2</accession>
<dbReference type="AlphaFoldDB" id="A0A1U9JWB2"/>
<reference evidence="2 3" key="1">
    <citation type="journal article" date="2010" name="Science">
        <title>Genomic comparison of the ants Camponotus floridanus and Harpegnathos saltator.</title>
        <authorList>
            <person name="Bonasio R."/>
            <person name="Zhang G."/>
            <person name="Ye C."/>
            <person name="Mutti N.S."/>
            <person name="Fang X."/>
            <person name="Qin N."/>
            <person name="Donahue G."/>
            <person name="Yang P."/>
            <person name="Li Q."/>
            <person name="Li C."/>
            <person name="Zhang P."/>
            <person name="Huang Z."/>
            <person name="Berger S.L."/>
            <person name="Reinberg D."/>
            <person name="Wang J."/>
            <person name="Liebig J."/>
        </authorList>
    </citation>
    <scope>NUCLEOTIDE SEQUENCE [LARGE SCALE GENOMIC DNA]</scope>
    <source>
        <strain evidence="2 3">Hsal</strain>
    </source>
</reference>
<keyword evidence="3" id="KW-1185">Reference proteome</keyword>
<evidence type="ECO:0000256" key="1">
    <source>
        <dbReference type="SAM" id="SignalP"/>
    </source>
</evidence>
<dbReference type="EMBL" id="CP017315">
    <property type="protein sequence ID" value="AQS42172.1"/>
    <property type="molecule type" value="Genomic_DNA"/>
</dbReference>
<protein>
    <submittedName>
        <fullName evidence="2">Uncharacterized protein</fullName>
    </submittedName>
</protein>